<proteinExistence type="predicted"/>
<evidence type="ECO:0000313" key="3">
    <source>
        <dbReference type="Proteomes" id="UP000184292"/>
    </source>
</evidence>
<dbReference type="InterPro" id="IPR003593">
    <property type="entry name" value="AAA+_ATPase"/>
</dbReference>
<dbReference type="GO" id="GO:0006261">
    <property type="term" value="P:DNA-templated DNA replication"/>
    <property type="evidence" value="ECO:0007669"/>
    <property type="project" value="TreeGrafter"/>
</dbReference>
<dbReference type="NCBIfam" id="NF005677">
    <property type="entry name" value="PRK07471.1"/>
    <property type="match status" value="1"/>
</dbReference>
<dbReference type="SMART" id="SM00382">
    <property type="entry name" value="AAA"/>
    <property type="match status" value="1"/>
</dbReference>
<evidence type="ECO:0000259" key="1">
    <source>
        <dbReference type="SMART" id="SM00382"/>
    </source>
</evidence>
<dbReference type="PANTHER" id="PTHR11669:SF8">
    <property type="entry name" value="DNA POLYMERASE III SUBUNIT DELTA"/>
    <property type="match status" value="1"/>
</dbReference>
<sequence>MTAEPMAEDALPDPTMIEGMPHPRDAPALYGQDAAEAAFLDAFNAGRLHSGWLITGPRGAGKATLAYRIAAFLLADRPAGGLLETPPAATTLALPQDHADLRLMRAGAHPRLFVVRRGPNDKGDRISQDIRAVEVRRLKDFFHLSSADGGRRVVIVDAADELNPTAANALLKELEEPPAGATLLLISHQPSRLLPTIRSRCRTLRLGPLPAPDLARALEASGIATDAPEALAVLAAGSVGEAARMANGGGLALYADLVKLLDGLPRLDRPAAIRLGEACAGRTGETRFALFIDLVDLFLSRAARAGLTGEPQSQGAPGEARLLARLSPDARAARAWAAAQAELSARLRHGRAVNLDPAALVLDTLLAIERTALDAVPA</sequence>
<protein>
    <submittedName>
        <fullName evidence="2">DNA polymerase-3 subunit delta</fullName>
    </submittedName>
</protein>
<accession>A0A1M6H9Y2</accession>
<dbReference type="GO" id="GO:0009360">
    <property type="term" value="C:DNA polymerase III complex"/>
    <property type="evidence" value="ECO:0007669"/>
    <property type="project" value="TreeGrafter"/>
</dbReference>
<dbReference type="Pfam" id="PF13177">
    <property type="entry name" value="DNA_pol3_delta2"/>
    <property type="match status" value="1"/>
</dbReference>
<dbReference type="InterPro" id="IPR027417">
    <property type="entry name" value="P-loop_NTPase"/>
</dbReference>
<name>A0A1M6H9Y2_9RHOB</name>
<organism evidence="2 3">
    <name type="scientific">Wenxinia saemankumensis</name>
    <dbReference type="NCBI Taxonomy" id="1447782"/>
    <lineage>
        <taxon>Bacteria</taxon>
        <taxon>Pseudomonadati</taxon>
        <taxon>Pseudomonadota</taxon>
        <taxon>Alphaproteobacteria</taxon>
        <taxon>Rhodobacterales</taxon>
        <taxon>Roseobacteraceae</taxon>
        <taxon>Wenxinia</taxon>
    </lineage>
</organism>
<feature type="domain" description="AAA+ ATPase" evidence="1">
    <location>
        <begin position="48"/>
        <end position="209"/>
    </location>
</feature>
<gene>
    <name evidence="2" type="ORF">SAMN05444417_3112</name>
</gene>
<dbReference type="Gene3D" id="3.40.50.300">
    <property type="entry name" value="P-loop containing nucleotide triphosphate hydrolases"/>
    <property type="match status" value="1"/>
</dbReference>
<dbReference type="AlphaFoldDB" id="A0A1M6H9Y2"/>
<dbReference type="SUPFAM" id="SSF52540">
    <property type="entry name" value="P-loop containing nucleoside triphosphate hydrolases"/>
    <property type="match status" value="1"/>
</dbReference>
<evidence type="ECO:0000313" key="2">
    <source>
        <dbReference type="EMBL" id="SHJ19052.1"/>
    </source>
</evidence>
<dbReference type="Proteomes" id="UP000184292">
    <property type="component" value="Unassembled WGS sequence"/>
</dbReference>
<dbReference type="PANTHER" id="PTHR11669">
    <property type="entry name" value="REPLICATION FACTOR C / DNA POLYMERASE III GAMMA-TAU SUBUNIT"/>
    <property type="match status" value="1"/>
</dbReference>
<keyword evidence="3" id="KW-1185">Reference proteome</keyword>
<dbReference type="EMBL" id="FQYO01000006">
    <property type="protein sequence ID" value="SHJ19052.1"/>
    <property type="molecule type" value="Genomic_DNA"/>
</dbReference>
<dbReference type="STRING" id="1447782.SAMN05444417_3112"/>
<reference evidence="2 3" key="1">
    <citation type="submission" date="2016-11" db="EMBL/GenBank/DDBJ databases">
        <authorList>
            <person name="Jaros S."/>
            <person name="Januszkiewicz K."/>
            <person name="Wedrychowicz H."/>
        </authorList>
    </citation>
    <scope>NUCLEOTIDE SEQUENCE [LARGE SCALE GENOMIC DNA]</scope>
    <source>
        <strain evidence="2 3">DSM 100565</strain>
    </source>
</reference>
<dbReference type="InterPro" id="IPR050238">
    <property type="entry name" value="DNA_Rep/Repair_Clamp_Loader"/>
</dbReference>